<dbReference type="PIRSF" id="PIRSF000136">
    <property type="entry name" value="LGO_GLO"/>
    <property type="match status" value="1"/>
</dbReference>
<dbReference type="GeneID" id="60751545"/>
<name>A0ABD7V7S6_9ACTN</name>
<dbReference type="PROSITE" id="PS51387">
    <property type="entry name" value="FAD_PCMH"/>
    <property type="match status" value="1"/>
</dbReference>
<reference evidence="6 7" key="1">
    <citation type="submission" date="2019-02" db="EMBL/GenBank/DDBJ databases">
        <authorList>
            <consortium name="Pathogen Informatics"/>
        </authorList>
    </citation>
    <scope>NUCLEOTIDE SEQUENCE [LARGE SCALE GENOMIC DNA]</scope>
    <source>
        <strain evidence="6 7">3012STDY6756503</strain>
    </source>
</reference>
<evidence type="ECO:0000313" key="6">
    <source>
        <dbReference type="EMBL" id="VFA89996.1"/>
    </source>
</evidence>
<evidence type="ECO:0000313" key="7">
    <source>
        <dbReference type="Proteomes" id="UP000360750"/>
    </source>
</evidence>
<dbReference type="Gene3D" id="3.30.43.10">
    <property type="entry name" value="Uridine Diphospho-n-acetylenolpyruvylglucosamine Reductase, domain 2"/>
    <property type="match status" value="1"/>
</dbReference>
<evidence type="ECO:0000256" key="2">
    <source>
        <dbReference type="ARBA" id="ARBA00022827"/>
    </source>
</evidence>
<dbReference type="SUPFAM" id="SSF56176">
    <property type="entry name" value="FAD-binding/transporter-associated domain-like"/>
    <property type="match status" value="1"/>
</dbReference>
<dbReference type="InterPro" id="IPR016166">
    <property type="entry name" value="FAD-bd_PCMH"/>
</dbReference>
<dbReference type="PANTHER" id="PTHR43762">
    <property type="entry name" value="L-GULONOLACTONE OXIDASE"/>
    <property type="match status" value="1"/>
</dbReference>
<feature type="domain" description="FAD-binding PCMH-type" evidence="5">
    <location>
        <begin position="19"/>
        <end position="185"/>
    </location>
</feature>
<dbReference type="GO" id="GO:0050582">
    <property type="term" value="F:xylitol oxidase activity"/>
    <property type="evidence" value="ECO:0007669"/>
    <property type="project" value="UniProtKB-EC"/>
</dbReference>
<dbReference type="Gene3D" id="3.30.465.10">
    <property type="match status" value="1"/>
</dbReference>
<keyword evidence="3 6" id="KW-0560">Oxidoreductase</keyword>
<dbReference type="Gene3D" id="3.30.70.2520">
    <property type="match status" value="1"/>
</dbReference>
<dbReference type="InterPro" id="IPR010031">
    <property type="entry name" value="FAD_lactone_oxidase-like"/>
</dbReference>
<dbReference type="InterPro" id="IPR016164">
    <property type="entry name" value="FAD-linked_Oxase-like_C"/>
</dbReference>
<feature type="compositionally biased region" description="Polar residues" evidence="4">
    <location>
        <begin position="17"/>
        <end position="26"/>
    </location>
</feature>
<protein>
    <submittedName>
        <fullName evidence="6">Probable xylitol oxidase</fullName>
        <ecNumber evidence="6">1.1.3.41</ecNumber>
    </submittedName>
</protein>
<dbReference type="AlphaFoldDB" id="A0ABD7V7S6"/>
<dbReference type="InterPro" id="IPR016169">
    <property type="entry name" value="FAD-bd_PCMH_sub2"/>
</dbReference>
<comment type="caution">
    <text evidence="6">The sequence shown here is derived from an EMBL/GenBank/DDBJ whole genome shotgun (WGS) entry which is preliminary data.</text>
</comment>
<keyword evidence="2" id="KW-0274">FAD</keyword>
<dbReference type="EC" id="1.1.3.41" evidence="6"/>
<gene>
    <name evidence="6" type="primary">xyoA</name>
    <name evidence="6" type="ORF">NCTC8139_03574</name>
</gene>
<proteinExistence type="predicted"/>
<dbReference type="InterPro" id="IPR016171">
    <property type="entry name" value="Vanillyl_alc_oxidase_C-sub2"/>
</dbReference>
<dbReference type="Pfam" id="PF01565">
    <property type="entry name" value="FAD_binding_4"/>
    <property type="match status" value="1"/>
</dbReference>
<dbReference type="Proteomes" id="UP000360750">
    <property type="component" value="Unassembled WGS sequence"/>
</dbReference>
<dbReference type="InterPro" id="IPR006094">
    <property type="entry name" value="Oxid_FAD_bind_N"/>
</dbReference>
<evidence type="ECO:0000256" key="4">
    <source>
        <dbReference type="SAM" id="MobiDB-lite"/>
    </source>
</evidence>
<evidence type="ECO:0000256" key="3">
    <source>
        <dbReference type="ARBA" id="ARBA00023002"/>
    </source>
</evidence>
<dbReference type="PANTHER" id="PTHR43762:SF1">
    <property type="entry name" value="D-ARABINONO-1,4-LACTONE OXIDASE"/>
    <property type="match status" value="1"/>
</dbReference>
<dbReference type="Gene3D" id="1.10.45.10">
    <property type="entry name" value="Vanillyl-alcohol Oxidase, Chain A, domain 4"/>
    <property type="match status" value="1"/>
</dbReference>
<feature type="region of interest" description="Disordered" evidence="4">
    <location>
        <begin position="1"/>
        <end position="26"/>
    </location>
</feature>
<dbReference type="InterPro" id="IPR007173">
    <property type="entry name" value="ALO_C"/>
</dbReference>
<keyword evidence="1" id="KW-0285">Flavoprotein</keyword>
<dbReference type="SUPFAM" id="SSF55103">
    <property type="entry name" value="FAD-linked oxidases, C-terminal domain"/>
    <property type="match status" value="1"/>
</dbReference>
<sequence length="440" mass="47466">MKATTASPADRWRNWGGTASCTPNRVISPSSAEEIATIVRETAERGGTVKTVGAGHSFSPIAVADDVQLELSGLRGLVGVDGKQVTLKAGTHLHEIPALLAPHGLAMANLGDVDRQTIAGATSTGTHGTGLAFGGIATQIAAVTLVDGTGEIVRLGPEDPDFPAAALGLGSLGVLVEITLNCVDDFRLHAVEGPASATEAIEGFLDRVAAADHHEFYLFPHTDCALVKTNTRLPADAAVSGPSGFRRYLDDELLSNKVFRLLCEIGRRAPDLVPKINAFAGRSLSARELTDASTKVFVSNRDVRFREMEYAIPLEDLPDALREIRSMIDRRGYRVSFPIEVRAAAADDLMLSTASGRTSGYIAVHRYHRDDPADSDAYFADVEAILTAVGGRPHWGKMHTRDAEYLRSVYPRFDEFLSVRDRFDPSRVFANGYLRRVLGD</sequence>
<evidence type="ECO:0000256" key="1">
    <source>
        <dbReference type="ARBA" id="ARBA00022630"/>
    </source>
</evidence>
<evidence type="ECO:0000259" key="5">
    <source>
        <dbReference type="PROSITE" id="PS51387"/>
    </source>
</evidence>
<dbReference type="EMBL" id="CAACYD010000007">
    <property type="protein sequence ID" value="VFA89996.1"/>
    <property type="molecule type" value="Genomic_DNA"/>
</dbReference>
<dbReference type="NCBIfam" id="TIGR01679">
    <property type="entry name" value="bact_FAD_ox"/>
    <property type="match status" value="1"/>
</dbReference>
<dbReference type="RefSeq" id="WP_131735371.1">
    <property type="nucleotide sequence ID" value="NZ_CAACYD010000007.1"/>
</dbReference>
<dbReference type="InterPro" id="IPR036318">
    <property type="entry name" value="FAD-bd_PCMH-like_sf"/>
</dbReference>
<dbReference type="Pfam" id="PF04030">
    <property type="entry name" value="ALO"/>
    <property type="match status" value="1"/>
</dbReference>
<organism evidence="6 7">
    <name type="scientific">Gordonia paraffinivorans</name>
    <dbReference type="NCBI Taxonomy" id="175628"/>
    <lineage>
        <taxon>Bacteria</taxon>
        <taxon>Bacillati</taxon>
        <taxon>Actinomycetota</taxon>
        <taxon>Actinomycetes</taxon>
        <taxon>Mycobacteriales</taxon>
        <taxon>Gordoniaceae</taxon>
        <taxon>Gordonia</taxon>
    </lineage>
</organism>
<accession>A0ABD7V7S6</accession>
<dbReference type="InterPro" id="IPR016167">
    <property type="entry name" value="FAD-bd_PCMH_sub1"/>
</dbReference>